<dbReference type="GO" id="GO:0012505">
    <property type="term" value="C:endomembrane system"/>
    <property type="evidence" value="ECO:0007669"/>
    <property type="project" value="UniProtKB-SubCell"/>
</dbReference>
<feature type="signal peptide" evidence="17">
    <location>
        <begin position="1"/>
        <end position="26"/>
    </location>
</feature>
<dbReference type="PANTHER" id="PTHR47168:SF1">
    <property type="entry name" value="OS02G0798600 PROTEIN"/>
    <property type="match status" value="1"/>
</dbReference>
<keyword evidence="10 16" id="KW-1133">Transmembrane helix</keyword>
<dbReference type="GO" id="GO:0061630">
    <property type="term" value="F:ubiquitin protein ligase activity"/>
    <property type="evidence" value="ECO:0007669"/>
    <property type="project" value="UniProtKB-EC"/>
</dbReference>
<feature type="compositionally biased region" description="Acidic residues" evidence="15">
    <location>
        <begin position="283"/>
        <end position="294"/>
    </location>
</feature>
<dbReference type="PROSITE" id="PS50089">
    <property type="entry name" value="ZF_RING_2"/>
    <property type="match status" value="1"/>
</dbReference>
<feature type="chain" id="PRO_5007591391" description="RING-type E3 ubiquitin transferase" evidence="17">
    <location>
        <begin position="27"/>
        <end position="468"/>
    </location>
</feature>
<evidence type="ECO:0000256" key="10">
    <source>
        <dbReference type="ARBA" id="ARBA00022989"/>
    </source>
</evidence>
<evidence type="ECO:0000256" key="5">
    <source>
        <dbReference type="ARBA" id="ARBA00022692"/>
    </source>
</evidence>
<organism evidence="19 20">
    <name type="scientific">Mycetomoellerius zeteki</name>
    <dbReference type="NCBI Taxonomy" id="64791"/>
    <lineage>
        <taxon>Eukaryota</taxon>
        <taxon>Metazoa</taxon>
        <taxon>Ecdysozoa</taxon>
        <taxon>Arthropoda</taxon>
        <taxon>Hexapoda</taxon>
        <taxon>Insecta</taxon>
        <taxon>Pterygota</taxon>
        <taxon>Neoptera</taxon>
        <taxon>Endopterygota</taxon>
        <taxon>Hymenoptera</taxon>
        <taxon>Apocrita</taxon>
        <taxon>Aculeata</taxon>
        <taxon>Formicoidea</taxon>
        <taxon>Formicidae</taxon>
        <taxon>Myrmicinae</taxon>
        <taxon>Mycetomoellerius</taxon>
    </lineage>
</organism>
<keyword evidence="6" id="KW-0479">Metal-binding</keyword>
<dbReference type="FunFam" id="3.30.40.10:FF:000429">
    <property type="entry name" value="E3 ubiquitin-protein ligase RNF13"/>
    <property type="match status" value="1"/>
</dbReference>
<evidence type="ECO:0000256" key="13">
    <source>
        <dbReference type="ARBA" id="ARBA00046288"/>
    </source>
</evidence>
<keyword evidence="12" id="KW-0325">Glycoprotein</keyword>
<dbReference type="InterPro" id="IPR013083">
    <property type="entry name" value="Znf_RING/FYVE/PHD"/>
</dbReference>
<dbReference type="EMBL" id="KQ982766">
    <property type="protein sequence ID" value="KYQ50993.1"/>
    <property type="molecule type" value="Genomic_DNA"/>
</dbReference>
<dbReference type="STRING" id="64791.A0A151WT35"/>
<evidence type="ECO:0000256" key="12">
    <source>
        <dbReference type="ARBA" id="ARBA00023180"/>
    </source>
</evidence>
<dbReference type="EC" id="2.3.2.27" evidence="3"/>
<evidence type="ECO:0000256" key="6">
    <source>
        <dbReference type="ARBA" id="ARBA00022723"/>
    </source>
</evidence>
<dbReference type="InterPro" id="IPR051653">
    <property type="entry name" value="E3_ligase_sorting_rcpt"/>
</dbReference>
<dbReference type="GO" id="GO:0005737">
    <property type="term" value="C:cytoplasm"/>
    <property type="evidence" value="ECO:0007669"/>
    <property type="project" value="UniProtKB-ARBA"/>
</dbReference>
<evidence type="ECO:0000259" key="18">
    <source>
        <dbReference type="PROSITE" id="PS50089"/>
    </source>
</evidence>
<evidence type="ECO:0000313" key="20">
    <source>
        <dbReference type="Proteomes" id="UP000075809"/>
    </source>
</evidence>
<evidence type="ECO:0000256" key="4">
    <source>
        <dbReference type="ARBA" id="ARBA00022679"/>
    </source>
</evidence>
<evidence type="ECO:0000256" key="1">
    <source>
        <dbReference type="ARBA" id="ARBA00000900"/>
    </source>
</evidence>
<keyword evidence="4" id="KW-0808">Transferase</keyword>
<sequence length="468" mass="52444">MRQCCLKHQVLLWLIFLIFFAAYSSADILVFSSIGRQIEEEFRDMPAKFGGIISPEGIKGLVVYADPPTACHKIQPPPNNNTTGNWIALIRRYNCSFEIKIRMAQEAGYDAAIIHNVNSNELEPMSAKDPVGILIPSVFVGEITGFVIKDNYLYNHGYFVVINDDLPFNINTHLLLPFAIVVGICFLIIVIFMIVRCIKDRRRQRRHRLPNSSLKKIPIHKYTKGDPYETCAICLDDYVEGEKLRVLPCAHAYHSKCIDPWLTKNRRVCPVCKRKVFAADEQVVTDESDSDDDTAPLIRDGHQGTQGGTFTRQRENPFNRARRSQARHDSSNSSDNSSDSEQSYVTTEDGVSTSAGEPSSVTVFMVSDTHSINGESQELEHSTSSTNPHTVSLYADAQSFSTPIQIAPTRRGIVVNSVISNSDYYVETSDNASVTAIKRPKICRFLSMQDIGHCEPSTLNTKLMKLNL</sequence>
<keyword evidence="9" id="KW-0862">Zinc</keyword>
<keyword evidence="5 16" id="KW-0812">Transmembrane</keyword>
<accession>A0A151WT35</accession>
<proteinExistence type="predicted"/>
<feature type="compositionally biased region" description="Low complexity" evidence="15">
    <location>
        <begin position="331"/>
        <end position="340"/>
    </location>
</feature>
<dbReference type="InterPro" id="IPR046450">
    <property type="entry name" value="PA_dom_sf"/>
</dbReference>
<dbReference type="Gene3D" id="3.30.40.10">
    <property type="entry name" value="Zinc/RING finger domain, C3HC4 (zinc finger)"/>
    <property type="match status" value="1"/>
</dbReference>
<evidence type="ECO:0000256" key="17">
    <source>
        <dbReference type="SAM" id="SignalP"/>
    </source>
</evidence>
<evidence type="ECO:0000256" key="3">
    <source>
        <dbReference type="ARBA" id="ARBA00012483"/>
    </source>
</evidence>
<name>A0A151WT35_9HYME</name>
<evidence type="ECO:0000256" key="2">
    <source>
        <dbReference type="ARBA" id="ARBA00004906"/>
    </source>
</evidence>
<feature type="region of interest" description="Disordered" evidence="15">
    <location>
        <begin position="283"/>
        <end position="359"/>
    </location>
</feature>
<keyword evidence="20" id="KW-1185">Reference proteome</keyword>
<evidence type="ECO:0000256" key="11">
    <source>
        <dbReference type="ARBA" id="ARBA00023136"/>
    </source>
</evidence>
<dbReference type="SUPFAM" id="SSF57850">
    <property type="entry name" value="RING/U-box"/>
    <property type="match status" value="1"/>
</dbReference>
<evidence type="ECO:0000256" key="8">
    <source>
        <dbReference type="ARBA" id="ARBA00022771"/>
    </source>
</evidence>
<comment type="catalytic activity">
    <reaction evidence="1">
        <text>S-ubiquitinyl-[E2 ubiquitin-conjugating enzyme]-L-cysteine + [acceptor protein]-L-lysine = [E2 ubiquitin-conjugating enzyme]-L-cysteine + N(6)-ubiquitinyl-[acceptor protein]-L-lysine.</text>
        <dbReference type="EC" id="2.3.2.27"/>
    </reaction>
</comment>
<keyword evidence="7 17" id="KW-0732">Signal</keyword>
<dbReference type="FunFam" id="3.50.30.30:FF:000026">
    <property type="entry name" value="E3 ubiquitin-protein ligase RNF13"/>
    <property type="match status" value="1"/>
</dbReference>
<dbReference type="InterPro" id="IPR003137">
    <property type="entry name" value="PA_domain"/>
</dbReference>
<evidence type="ECO:0000256" key="16">
    <source>
        <dbReference type="SAM" id="Phobius"/>
    </source>
</evidence>
<dbReference type="Gene3D" id="3.50.30.30">
    <property type="match status" value="1"/>
</dbReference>
<feature type="compositionally biased region" description="Polar residues" evidence="15">
    <location>
        <begin position="341"/>
        <end position="359"/>
    </location>
</feature>
<dbReference type="Pfam" id="PF13639">
    <property type="entry name" value="zf-RING_2"/>
    <property type="match status" value="1"/>
</dbReference>
<gene>
    <name evidence="19" type="ORF">ALC60_09932</name>
</gene>
<dbReference type="SMART" id="SM00184">
    <property type="entry name" value="RING"/>
    <property type="match status" value="1"/>
</dbReference>
<dbReference type="PANTHER" id="PTHR47168">
    <property type="entry name" value="RING ZINC FINGER DOMAIN SUPERFAMILY PROTEIN-RELATED"/>
    <property type="match status" value="1"/>
</dbReference>
<evidence type="ECO:0000256" key="15">
    <source>
        <dbReference type="SAM" id="MobiDB-lite"/>
    </source>
</evidence>
<reference evidence="19 20" key="1">
    <citation type="submission" date="2015-09" db="EMBL/GenBank/DDBJ databases">
        <title>Trachymyrmex zeteki WGS genome.</title>
        <authorList>
            <person name="Nygaard S."/>
            <person name="Hu H."/>
            <person name="Boomsma J."/>
            <person name="Zhang G."/>
        </authorList>
    </citation>
    <scope>NUCLEOTIDE SEQUENCE [LARGE SCALE GENOMIC DNA]</scope>
    <source>
        <strain evidence="19">Tzet28-1</strain>
        <tissue evidence="19">Whole body</tissue>
    </source>
</reference>
<dbReference type="CDD" id="cd02123">
    <property type="entry name" value="PA_C_RZF_like"/>
    <property type="match status" value="1"/>
</dbReference>
<comment type="subcellular location">
    <subcellularLocation>
        <location evidence="13">Endomembrane system</location>
        <topology evidence="13">Single-pass type I membrane protein</topology>
    </subcellularLocation>
</comment>
<protein>
    <recommendedName>
        <fullName evidence="3">RING-type E3 ubiquitin transferase</fullName>
        <ecNumber evidence="3">2.3.2.27</ecNumber>
    </recommendedName>
</protein>
<dbReference type="InterPro" id="IPR044744">
    <property type="entry name" value="ZNRF4/RNF13/RNF167_PA"/>
</dbReference>
<dbReference type="GO" id="GO:0008270">
    <property type="term" value="F:zinc ion binding"/>
    <property type="evidence" value="ECO:0007669"/>
    <property type="project" value="UniProtKB-KW"/>
</dbReference>
<evidence type="ECO:0000256" key="9">
    <source>
        <dbReference type="ARBA" id="ARBA00022833"/>
    </source>
</evidence>
<comment type="pathway">
    <text evidence="2">Protein modification; protein ubiquitination.</text>
</comment>
<dbReference type="AlphaFoldDB" id="A0A151WT35"/>
<dbReference type="Pfam" id="PF02225">
    <property type="entry name" value="PA"/>
    <property type="match status" value="1"/>
</dbReference>
<feature type="transmembrane region" description="Helical" evidence="16">
    <location>
        <begin position="174"/>
        <end position="198"/>
    </location>
</feature>
<feature type="domain" description="RING-type" evidence="18">
    <location>
        <begin position="231"/>
        <end position="273"/>
    </location>
</feature>
<evidence type="ECO:0000313" key="19">
    <source>
        <dbReference type="EMBL" id="KYQ50993.1"/>
    </source>
</evidence>
<keyword evidence="8 14" id="KW-0863">Zinc-finger</keyword>
<dbReference type="InterPro" id="IPR001841">
    <property type="entry name" value="Znf_RING"/>
</dbReference>
<evidence type="ECO:0000256" key="7">
    <source>
        <dbReference type="ARBA" id="ARBA00022729"/>
    </source>
</evidence>
<dbReference type="SUPFAM" id="SSF52025">
    <property type="entry name" value="PA domain"/>
    <property type="match status" value="1"/>
</dbReference>
<evidence type="ECO:0000256" key="14">
    <source>
        <dbReference type="PROSITE-ProRule" id="PRU00175"/>
    </source>
</evidence>
<keyword evidence="11 16" id="KW-0472">Membrane</keyword>
<dbReference type="Proteomes" id="UP000075809">
    <property type="component" value="Unassembled WGS sequence"/>
</dbReference>